<dbReference type="InterPro" id="IPR037066">
    <property type="entry name" value="Plug_dom_sf"/>
</dbReference>
<feature type="signal peptide" evidence="13">
    <location>
        <begin position="1"/>
        <end position="19"/>
    </location>
</feature>
<keyword evidence="13" id="KW-0732">Signal</keyword>
<dbReference type="InterPro" id="IPR036942">
    <property type="entry name" value="Beta-barrel_TonB_sf"/>
</dbReference>
<keyword evidence="8 12" id="KW-0798">TonB box</keyword>
<keyword evidence="6" id="KW-0408">Iron</keyword>
<dbReference type="SUPFAM" id="SSF56935">
    <property type="entry name" value="Porins"/>
    <property type="match status" value="1"/>
</dbReference>
<evidence type="ECO:0000256" key="12">
    <source>
        <dbReference type="RuleBase" id="RU003357"/>
    </source>
</evidence>
<name>A0A495VPT4_9BACT</name>
<evidence type="ECO:0000259" key="14">
    <source>
        <dbReference type="Pfam" id="PF00593"/>
    </source>
</evidence>
<dbReference type="PANTHER" id="PTHR32552:SF81">
    <property type="entry name" value="TONB-DEPENDENT OUTER MEMBRANE RECEPTOR"/>
    <property type="match status" value="1"/>
</dbReference>
<evidence type="ECO:0000256" key="11">
    <source>
        <dbReference type="PROSITE-ProRule" id="PRU01360"/>
    </source>
</evidence>
<keyword evidence="4" id="KW-0410">Iron transport</keyword>
<evidence type="ECO:0000256" key="1">
    <source>
        <dbReference type="ARBA" id="ARBA00004571"/>
    </source>
</evidence>
<evidence type="ECO:0000256" key="8">
    <source>
        <dbReference type="ARBA" id="ARBA00023077"/>
    </source>
</evidence>
<evidence type="ECO:0000256" key="2">
    <source>
        <dbReference type="ARBA" id="ARBA00022448"/>
    </source>
</evidence>
<dbReference type="Pfam" id="PF13715">
    <property type="entry name" value="CarbopepD_reg_2"/>
    <property type="match status" value="1"/>
</dbReference>
<dbReference type="NCBIfam" id="TIGR04056">
    <property type="entry name" value="OMP_RagA_SusC"/>
    <property type="match status" value="1"/>
</dbReference>
<dbReference type="NCBIfam" id="TIGR04057">
    <property type="entry name" value="SusC_RagA_signa"/>
    <property type="match status" value="1"/>
</dbReference>
<comment type="subcellular location">
    <subcellularLocation>
        <location evidence="1 11">Cell outer membrane</location>
        <topology evidence="1 11">Multi-pass membrane protein</topology>
    </subcellularLocation>
</comment>
<dbReference type="InterPro" id="IPR008969">
    <property type="entry name" value="CarboxyPept-like_regulatory"/>
</dbReference>
<evidence type="ECO:0000256" key="6">
    <source>
        <dbReference type="ARBA" id="ARBA00023004"/>
    </source>
</evidence>
<keyword evidence="3 11" id="KW-1134">Transmembrane beta strand</keyword>
<dbReference type="Gene3D" id="2.60.40.1120">
    <property type="entry name" value="Carboxypeptidase-like, regulatory domain"/>
    <property type="match status" value="1"/>
</dbReference>
<dbReference type="Proteomes" id="UP000269493">
    <property type="component" value="Unassembled WGS sequence"/>
</dbReference>
<dbReference type="PROSITE" id="PS52016">
    <property type="entry name" value="TONB_DEPENDENT_REC_3"/>
    <property type="match status" value="1"/>
</dbReference>
<evidence type="ECO:0000313" key="16">
    <source>
        <dbReference type="EMBL" id="RKT49768.1"/>
    </source>
</evidence>
<dbReference type="InterPro" id="IPR000531">
    <property type="entry name" value="Beta-barrel_TonB"/>
</dbReference>
<dbReference type="EMBL" id="RBXN01000009">
    <property type="protein sequence ID" value="RKT49768.1"/>
    <property type="molecule type" value="Genomic_DNA"/>
</dbReference>
<sequence>MTKKAFILLLNLMALTVHAQTVIKGKVIDKNDLPLTGVNVSVKGTNQGTITDIDGNFSLTCKGTPKNTDIIVFNFLGYETKNIPYEKMKQNGTIRLKEKNVSLNDVVVTALGIKRNERGLGYSTTKLEGDDITKAISTNWSQGLVGKVAGLSINAPSGPLGSTRISLRGDVSLNQGGNNALIVVDGVPMSAPMLNSGNALAATSEASIDFGNGFSDLNPEDIASIQVLKGASATALYGSRAANGVIMITTKNGSEQDKKLGVSFSSNTSIENVLMWPDYQYEFGQGQATNIGPEGSIYAGQHYYSYGDAPDGTYTGNGGTSSAFGPRFEGQLFYQYDKDKQDRADEPTPWRAYKNNRKDLFRLGYTTTNSLSISGNNDRGSVRASLTHMKNNWILPNTGFQRVTATLSGQQQVSRLLSLNYRTTYTWRKSDNLPSVGYSSNSIAYFLIFQNPSIDLDWYRTMWIKGEENVTQSQPFSKNIGNPFLTLYECVNPTEKHSNISMLSANLKLNNHFDFMIRSAFQMENDIREQHRPVSTVGFAKGYFKTQNIFNYELNSDVLLTYHNSFSNGLTLNAAAGGNMMVYKVNMLSNAANGLITPGVYKLANAISSIEWDQKILNKRVNSIYFTANLAYKNKLFLDITGRNDWSSTLPKKNNSFFYPSVSVSTLLNEWIMMPDKINLLKLRASWAQVGNDTDPYKTSQYYETTNFAGSVKLPSTLFNADFKPEISTNYEVGMDFRTFNNRLGIDFSYYLNRTKNQILDAPMDPTTGYSKATINSGEVQNMGYEIELNAMPVITNDFRWTTRFNWSKNKNKILSLSETADENQLISKIGPASIIGRVGGTVGDIWGYKFKRTEDGQMIIDESGLPVLTDEIEYAGSAYPAWKAGWYNEFKYKNFTLGILIDGQYGGKIFSATNMRLGIQGKIKATLNGRLPGTPLYIAGDDPRIADAGLSPIGGLYVVAPGVVENADGSYNPNTKLVTAQVYYKEYYDQNVEASLFDASFLKIREIRIEYEFDKKLLRKTPLSQASIALYGRNLFCFTDYPVFDPETAALDGGNIVVGIEAGSLPSTRSFGVNLNVSF</sequence>
<evidence type="ECO:0000313" key="17">
    <source>
        <dbReference type="Proteomes" id="UP000269493"/>
    </source>
</evidence>
<comment type="similarity">
    <text evidence="11 12">Belongs to the TonB-dependent receptor family.</text>
</comment>
<keyword evidence="17" id="KW-1185">Reference proteome</keyword>
<accession>A0A495VPT4</accession>
<dbReference type="GO" id="GO:0006826">
    <property type="term" value="P:iron ion transport"/>
    <property type="evidence" value="ECO:0007669"/>
    <property type="project" value="UniProtKB-KW"/>
</dbReference>
<keyword evidence="5 11" id="KW-0812">Transmembrane</keyword>
<protein>
    <submittedName>
        <fullName evidence="16">TonB-linked SusC/RagA family outer membrane protein</fullName>
    </submittedName>
</protein>
<keyword evidence="9 11" id="KW-0472">Membrane</keyword>
<dbReference type="Pfam" id="PF07715">
    <property type="entry name" value="Plug"/>
    <property type="match status" value="1"/>
</dbReference>
<keyword evidence="10 11" id="KW-0998">Cell outer membrane</keyword>
<dbReference type="SUPFAM" id="SSF49464">
    <property type="entry name" value="Carboxypeptidase regulatory domain-like"/>
    <property type="match status" value="1"/>
</dbReference>
<dbReference type="Pfam" id="PF00593">
    <property type="entry name" value="TonB_dep_Rec_b-barrel"/>
    <property type="match status" value="1"/>
</dbReference>
<dbReference type="OrthoDB" id="9768177at2"/>
<dbReference type="InterPro" id="IPR023996">
    <property type="entry name" value="TonB-dep_OMP_SusC/RagA"/>
</dbReference>
<proteinExistence type="inferred from homology"/>
<dbReference type="Gene3D" id="2.170.130.10">
    <property type="entry name" value="TonB-dependent receptor, plug domain"/>
    <property type="match status" value="1"/>
</dbReference>
<dbReference type="InterPro" id="IPR023997">
    <property type="entry name" value="TonB-dep_OMP_SusC/RagA_CS"/>
</dbReference>
<dbReference type="PANTHER" id="PTHR32552">
    <property type="entry name" value="FERRICHROME IRON RECEPTOR-RELATED"/>
    <property type="match status" value="1"/>
</dbReference>
<dbReference type="InterPro" id="IPR039426">
    <property type="entry name" value="TonB-dep_rcpt-like"/>
</dbReference>
<organism evidence="16 17">
    <name type="scientific">Coprobacter fastidiosus NSB1 = JCM 33896</name>
    <dbReference type="NCBI Taxonomy" id="1349822"/>
    <lineage>
        <taxon>Bacteria</taxon>
        <taxon>Pseudomonadati</taxon>
        <taxon>Bacteroidota</taxon>
        <taxon>Bacteroidia</taxon>
        <taxon>Bacteroidales</taxon>
        <taxon>Barnesiellaceae</taxon>
        <taxon>Coprobacter</taxon>
    </lineage>
</organism>
<comment type="caution">
    <text evidence="16">The sequence shown here is derived from an EMBL/GenBank/DDBJ whole genome shotgun (WGS) entry which is preliminary data.</text>
</comment>
<dbReference type="GO" id="GO:0009279">
    <property type="term" value="C:cell outer membrane"/>
    <property type="evidence" value="ECO:0007669"/>
    <property type="project" value="UniProtKB-SubCell"/>
</dbReference>
<dbReference type="RefSeq" id="WP_022600288.1">
    <property type="nucleotide sequence ID" value="NZ_KI440781.1"/>
</dbReference>
<evidence type="ECO:0000256" key="13">
    <source>
        <dbReference type="SAM" id="SignalP"/>
    </source>
</evidence>
<evidence type="ECO:0000256" key="5">
    <source>
        <dbReference type="ARBA" id="ARBA00022692"/>
    </source>
</evidence>
<evidence type="ECO:0000256" key="10">
    <source>
        <dbReference type="ARBA" id="ARBA00023237"/>
    </source>
</evidence>
<dbReference type="GeneID" id="92929223"/>
<dbReference type="AlphaFoldDB" id="A0A495VPT4"/>
<feature type="domain" description="TonB-dependent receptor-like beta-barrel" evidence="14">
    <location>
        <begin position="461"/>
        <end position="818"/>
    </location>
</feature>
<feature type="domain" description="TonB-dependent receptor plug" evidence="15">
    <location>
        <begin position="121"/>
        <end position="245"/>
    </location>
</feature>
<feature type="chain" id="PRO_5019772500" evidence="13">
    <location>
        <begin position="20"/>
        <end position="1080"/>
    </location>
</feature>
<dbReference type="Gene3D" id="2.40.170.20">
    <property type="entry name" value="TonB-dependent receptor, beta-barrel domain"/>
    <property type="match status" value="1"/>
</dbReference>
<evidence type="ECO:0000256" key="7">
    <source>
        <dbReference type="ARBA" id="ARBA00023065"/>
    </source>
</evidence>
<keyword evidence="2 11" id="KW-0813">Transport</keyword>
<reference evidence="16 17" key="1">
    <citation type="submission" date="2018-10" db="EMBL/GenBank/DDBJ databases">
        <title>Genomic Encyclopedia of Archaeal and Bacterial Type Strains, Phase II (KMG-II): from individual species to whole genera.</title>
        <authorList>
            <person name="Goeker M."/>
        </authorList>
    </citation>
    <scope>NUCLEOTIDE SEQUENCE [LARGE SCALE GENOMIC DNA]</scope>
    <source>
        <strain evidence="16 17">NSB1</strain>
    </source>
</reference>
<evidence type="ECO:0000256" key="9">
    <source>
        <dbReference type="ARBA" id="ARBA00023136"/>
    </source>
</evidence>
<keyword evidence="7" id="KW-0406">Ion transport</keyword>
<gene>
    <name evidence="16" type="ORF">BC742_2354</name>
</gene>
<dbReference type="InterPro" id="IPR012910">
    <property type="entry name" value="Plug_dom"/>
</dbReference>
<evidence type="ECO:0000256" key="3">
    <source>
        <dbReference type="ARBA" id="ARBA00022452"/>
    </source>
</evidence>
<evidence type="ECO:0000259" key="15">
    <source>
        <dbReference type="Pfam" id="PF07715"/>
    </source>
</evidence>
<evidence type="ECO:0000256" key="4">
    <source>
        <dbReference type="ARBA" id="ARBA00022496"/>
    </source>
</evidence>